<dbReference type="OrthoDB" id="9772407at2"/>
<name>Q12JB7_SHEDO</name>
<dbReference type="PANTHER" id="PTHR43625">
    <property type="entry name" value="AFLATOXIN B1 ALDEHYDE REDUCTASE"/>
    <property type="match status" value="1"/>
</dbReference>
<accession>Q12JB7</accession>
<sequence>MRKILLGNSDIQVSTQGLGCMGMSEFYGEAEPLNAYQVLKEAISLGVNFFDTADMYAYGENERLLSEILSQHPAREELIIATKCGIVRDKSQPTARHIDNSPEYIKASCDRSTLRLNTHIDLYYLHRVKDDKQSIKLAMQAMAELLSEGKIRAVGLSEVSAENILFAHDCLLTYTQGRQGLSAIQTEYSLLSRDVERNGVLDTCQQLGISFVAYSPICRGLLSGAIQSKDDLVVTDFRQNLPRFNQENLAHNNQFTQALAQLAQANNCTAAQLSLAWLSKHRTNVISIPGTKRIEYLRENVAAAAISLSQSDYQHLTELSDAFIVKGERY</sequence>
<dbReference type="InterPro" id="IPR050791">
    <property type="entry name" value="Aldo-Keto_reductase"/>
</dbReference>
<dbReference type="HOGENOM" id="CLU_023205_2_1_6"/>
<dbReference type="Pfam" id="PF00248">
    <property type="entry name" value="Aldo_ket_red"/>
    <property type="match status" value="1"/>
</dbReference>
<keyword evidence="1" id="KW-0560">Oxidoreductase</keyword>
<protein>
    <submittedName>
        <fullName evidence="3">Aldo/keto reductase</fullName>
    </submittedName>
</protein>
<dbReference type="AlphaFoldDB" id="Q12JB7"/>
<dbReference type="KEGG" id="sdn:Sden_3183"/>
<dbReference type="eggNOG" id="COG0667">
    <property type="taxonomic scope" value="Bacteria"/>
</dbReference>
<dbReference type="GO" id="GO:0016491">
    <property type="term" value="F:oxidoreductase activity"/>
    <property type="evidence" value="ECO:0007669"/>
    <property type="project" value="UniProtKB-KW"/>
</dbReference>
<keyword evidence="4" id="KW-1185">Reference proteome</keyword>
<proteinExistence type="predicted"/>
<dbReference type="GO" id="GO:0005737">
    <property type="term" value="C:cytoplasm"/>
    <property type="evidence" value="ECO:0007669"/>
    <property type="project" value="TreeGrafter"/>
</dbReference>
<dbReference type="Gene3D" id="3.20.20.100">
    <property type="entry name" value="NADP-dependent oxidoreductase domain"/>
    <property type="match status" value="1"/>
</dbReference>
<dbReference type="STRING" id="318161.Sden_3183"/>
<dbReference type="InterPro" id="IPR036812">
    <property type="entry name" value="NAD(P)_OxRdtase_dom_sf"/>
</dbReference>
<dbReference type="SUPFAM" id="SSF51430">
    <property type="entry name" value="NAD(P)-linked oxidoreductase"/>
    <property type="match status" value="1"/>
</dbReference>
<feature type="domain" description="NADP-dependent oxidoreductase" evidence="2">
    <location>
        <begin position="17"/>
        <end position="320"/>
    </location>
</feature>
<dbReference type="InterPro" id="IPR023210">
    <property type="entry name" value="NADP_OxRdtase_dom"/>
</dbReference>
<dbReference type="PANTHER" id="PTHR43625:SF40">
    <property type="entry name" value="ALDO-KETO REDUCTASE YAKC [NADP(+)]"/>
    <property type="match status" value="1"/>
</dbReference>
<evidence type="ECO:0000256" key="1">
    <source>
        <dbReference type="ARBA" id="ARBA00023002"/>
    </source>
</evidence>
<reference evidence="3 4" key="1">
    <citation type="submission" date="2006-03" db="EMBL/GenBank/DDBJ databases">
        <title>Complete sequence of Shewanella denitrificans OS217.</title>
        <authorList>
            <consortium name="US DOE Joint Genome Institute"/>
            <person name="Copeland A."/>
            <person name="Lucas S."/>
            <person name="Lapidus A."/>
            <person name="Barry K."/>
            <person name="Detter J.C."/>
            <person name="Glavina del Rio T."/>
            <person name="Hammon N."/>
            <person name="Israni S."/>
            <person name="Dalin E."/>
            <person name="Tice H."/>
            <person name="Pitluck S."/>
            <person name="Brettin T."/>
            <person name="Bruce D."/>
            <person name="Han C."/>
            <person name="Tapia R."/>
            <person name="Gilna P."/>
            <person name="Kiss H."/>
            <person name="Schmutz J."/>
            <person name="Larimer F."/>
            <person name="Land M."/>
            <person name="Hauser L."/>
            <person name="Kyrpides N."/>
            <person name="Lykidis A."/>
            <person name="Richardson P."/>
        </authorList>
    </citation>
    <scope>NUCLEOTIDE SEQUENCE [LARGE SCALE GENOMIC DNA]</scope>
    <source>
        <strain evidence="4">OS217 / ATCC BAA-1090 / DSM 15013</strain>
    </source>
</reference>
<evidence type="ECO:0000259" key="2">
    <source>
        <dbReference type="Pfam" id="PF00248"/>
    </source>
</evidence>
<evidence type="ECO:0000313" key="3">
    <source>
        <dbReference type="EMBL" id="ABE56459.1"/>
    </source>
</evidence>
<evidence type="ECO:0000313" key="4">
    <source>
        <dbReference type="Proteomes" id="UP000001982"/>
    </source>
</evidence>
<dbReference type="RefSeq" id="WP_011497604.1">
    <property type="nucleotide sequence ID" value="NC_007954.1"/>
</dbReference>
<dbReference type="EMBL" id="CP000302">
    <property type="protein sequence ID" value="ABE56459.1"/>
    <property type="molecule type" value="Genomic_DNA"/>
</dbReference>
<gene>
    <name evidence="3" type="ordered locus">Sden_3183</name>
</gene>
<organism evidence="3 4">
    <name type="scientific">Shewanella denitrificans (strain OS217 / ATCC BAA-1090 / DSM 15013)</name>
    <dbReference type="NCBI Taxonomy" id="318161"/>
    <lineage>
        <taxon>Bacteria</taxon>
        <taxon>Pseudomonadati</taxon>
        <taxon>Pseudomonadota</taxon>
        <taxon>Gammaproteobacteria</taxon>
        <taxon>Alteromonadales</taxon>
        <taxon>Shewanellaceae</taxon>
        <taxon>Shewanella</taxon>
    </lineage>
</organism>
<dbReference type="Proteomes" id="UP000001982">
    <property type="component" value="Chromosome"/>
</dbReference>